<dbReference type="InterPro" id="IPR012341">
    <property type="entry name" value="6hp_glycosidase-like_sf"/>
</dbReference>
<evidence type="ECO:0000259" key="1">
    <source>
        <dbReference type="Pfam" id="PF22422"/>
    </source>
</evidence>
<gene>
    <name evidence="2" type="ordered locus">Acid_2883</name>
</gene>
<reference evidence="2" key="1">
    <citation type="submission" date="2006-10" db="EMBL/GenBank/DDBJ databases">
        <title>Complete sequence of Solibacter usitatus Ellin6076.</title>
        <authorList>
            <consortium name="US DOE Joint Genome Institute"/>
            <person name="Copeland A."/>
            <person name="Lucas S."/>
            <person name="Lapidus A."/>
            <person name="Barry K."/>
            <person name="Detter J.C."/>
            <person name="Glavina del Rio T."/>
            <person name="Hammon N."/>
            <person name="Israni S."/>
            <person name="Dalin E."/>
            <person name="Tice H."/>
            <person name="Pitluck S."/>
            <person name="Thompson L.S."/>
            <person name="Brettin T."/>
            <person name="Bruce D."/>
            <person name="Han C."/>
            <person name="Tapia R."/>
            <person name="Gilna P."/>
            <person name="Schmutz J."/>
            <person name="Larimer F."/>
            <person name="Land M."/>
            <person name="Hauser L."/>
            <person name="Kyrpides N."/>
            <person name="Mikhailova N."/>
            <person name="Janssen P.H."/>
            <person name="Kuske C.R."/>
            <person name="Richardson P."/>
        </authorList>
    </citation>
    <scope>NUCLEOTIDE SEQUENCE</scope>
    <source>
        <strain evidence="2">Ellin6076</strain>
    </source>
</reference>
<dbReference type="STRING" id="234267.Acid_2883"/>
<dbReference type="GO" id="GO:0009311">
    <property type="term" value="P:oligosaccharide metabolic process"/>
    <property type="evidence" value="ECO:0007669"/>
    <property type="project" value="InterPro"/>
</dbReference>
<dbReference type="PANTHER" id="PTHR10412:SF10">
    <property type="entry name" value="GLYCOSYL HYDROLASE FAMILY 63 C-TERMINAL DOMAIN-CONTAINING PROTEIN"/>
    <property type="match status" value="1"/>
</dbReference>
<dbReference type="OrthoDB" id="9798687at2"/>
<accession>Q023H7</accession>
<dbReference type="InterPro" id="IPR054491">
    <property type="entry name" value="MGH1-like_GH"/>
</dbReference>
<dbReference type="KEGG" id="sus:Acid_2883"/>
<feature type="domain" description="Mannosylglycerate hydrolase MGH1-like glycoside hydrolase" evidence="1">
    <location>
        <begin position="700"/>
        <end position="871"/>
    </location>
</feature>
<dbReference type="GO" id="GO:0004573">
    <property type="term" value="F:Glc3Man9GlcNAc2 oligosaccharide glucosidase activity"/>
    <property type="evidence" value="ECO:0007669"/>
    <property type="project" value="InterPro"/>
</dbReference>
<dbReference type="PANTHER" id="PTHR10412">
    <property type="entry name" value="MANNOSYL-OLIGOSACCHARIDE GLUCOSIDASE"/>
    <property type="match status" value="1"/>
</dbReference>
<dbReference type="HOGENOM" id="CLU_005386_0_1_0"/>
<sequence>MPAKSTNAECTRLRDARSAATPWKKWGPYLAERQWGTVREDYSVDGDAWKYFTHDQARSRAYRWGEDGLAGISDDKQLLCFSPALWNGRDPILKERLFGLTNSEGNHGEDVKEYYFYLDSTPTHSYMKYLYKYPQATYPYVDLVETNARRTREDYEYELLDTGIFDDDRYFDVFVEYAKSTPEDILVQISACNRGPEPAELHVLPTLWFRNTWSWDPGVVRPTLTEIAGRKGVRTVAASLGELGRRFLYCETEVPLLFTENETNNQRIFGTPNAGRYVKDGINDYVVAGRVDAVNREGTGTKASAHYRLMVGAGKTVTLWLRLSDLAPDAMGDPFGSKFAQIVQSRRGEADDFYRSITPRRSGKEEGRVMRQALAGMLWSKQYFGLDVERWLTEHHATHLAVGARPPRNIEWFHMVNEHVISMPDKWEYPWYAAWDLAFHSMALSTVDVDFAKGQLDLLLQHYFLHPSGQIPAYEWNFSDVNPPVHAWATIFLYRTEQAMHGAGDMDFLRRSFQKLLMNFTWWVNRKDRFGKNLFEGGFLGLDNIGVFDRSAPLPGGGHLEQADGTAWMALFCQNMFEIAMELSTVDPGCEDMATKFTDHFLWIAKAMNQMGPDGMWDEEDGFYYDVLRLPDGTASRLKIRSAVSLLPLCASTVIEPWQRDRIPHAMAQAAERLRKRPELMNYIHPTGPGHRGVGERGIFALVNQERLRRILTRMLDEDEFLSPYGIRAVSRFHEANPYVVTVAGQEYRVKYLPAESDSGLFGGNSNWRGPVWMPLNVLLIRALMSYYLYYGDNFQIECPTGSGKQMNLFQVAREIARRLTKIFLQDEGGRRPVFGGATKFQEDPHWKDYLLFYEYFHGDNGAGLGASHQTGWTGLVAKLIEMFGRLDGDHYLAAGKRSAYARLAGSEEASVILRK</sequence>
<name>Q023H7_SOLUE</name>
<dbReference type="EMBL" id="CP000473">
    <property type="protein sequence ID" value="ABJ83869.1"/>
    <property type="molecule type" value="Genomic_DNA"/>
</dbReference>
<evidence type="ECO:0000313" key="2">
    <source>
        <dbReference type="EMBL" id="ABJ83869.1"/>
    </source>
</evidence>
<proteinExistence type="predicted"/>
<feature type="domain" description="Mannosylglycerate hydrolase MGH1-like glycoside hydrolase" evidence="1">
    <location>
        <begin position="429"/>
        <end position="535"/>
    </location>
</feature>
<organism evidence="2">
    <name type="scientific">Solibacter usitatus (strain Ellin6076)</name>
    <dbReference type="NCBI Taxonomy" id="234267"/>
    <lineage>
        <taxon>Bacteria</taxon>
        <taxon>Pseudomonadati</taxon>
        <taxon>Acidobacteriota</taxon>
        <taxon>Terriglobia</taxon>
        <taxon>Bryobacterales</taxon>
        <taxon>Solibacteraceae</taxon>
        <taxon>Candidatus Solibacter</taxon>
    </lineage>
</organism>
<dbReference type="InterPro" id="IPR008928">
    <property type="entry name" value="6-hairpin_glycosidase_sf"/>
</dbReference>
<dbReference type="eggNOG" id="COG3408">
    <property type="taxonomic scope" value="Bacteria"/>
</dbReference>
<dbReference type="Gene3D" id="1.50.10.10">
    <property type="match status" value="1"/>
</dbReference>
<dbReference type="AlphaFoldDB" id="Q023H7"/>
<dbReference type="InterPro" id="IPR004888">
    <property type="entry name" value="Glycoside_hydrolase_63"/>
</dbReference>
<dbReference type="Pfam" id="PF22422">
    <property type="entry name" value="MGH1-like_GH"/>
    <property type="match status" value="2"/>
</dbReference>
<protein>
    <recommendedName>
        <fullName evidence="1">Mannosylglycerate hydrolase MGH1-like glycoside hydrolase domain-containing protein</fullName>
    </recommendedName>
</protein>
<dbReference type="InParanoid" id="Q023H7"/>
<dbReference type="SUPFAM" id="SSF48208">
    <property type="entry name" value="Six-hairpin glycosidases"/>
    <property type="match status" value="1"/>
</dbReference>